<dbReference type="InterPro" id="IPR020845">
    <property type="entry name" value="AMP-binding_CS"/>
</dbReference>
<dbReference type="EMBL" id="VITR01000015">
    <property type="protein sequence ID" value="TWB37257.1"/>
    <property type="molecule type" value="Genomic_DNA"/>
</dbReference>
<dbReference type="CDD" id="cd12117">
    <property type="entry name" value="A_NRPS_Srf_like"/>
    <property type="match status" value="1"/>
</dbReference>
<dbReference type="SMART" id="SM00823">
    <property type="entry name" value="PKS_PP"/>
    <property type="match status" value="1"/>
</dbReference>
<dbReference type="InterPro" id="IPR010071">
    <property type="entry name" value="AA_adenyl_dom"/>
</dbReference>
<dbReference type="InterPro" id="IPR025110">
    <property type="entry name" value="AMP-bd_C"/>
</dbReference>
<dbReference type="GO" id="GO:0047527">
    <property type="term" value="F:2,3-dihydroxybenzoate-serine ligase activity"/>
    <property type="evidence" value="ECO:0007669"/>
    <property type="project" value="TreeGrafter"/>
</dbReference>
<dbReference type="Pfam" id="PF13193">
    <property type="entry name" value="AMP-binding_C"/>
    <property type="match status" value="1"/>
</dbReference>
<dbReference type="Gene3D" id="1.10.1200.10">
    <property type="entry name" value="ACP-like"/>
    <property type="match status" value="1"/>
</dbReference>
<dbReference type="InterPro" id="IPR045851">
    <property type="entry name" value="AMP-bd_C_sf"/>
</dbReference>
<dbReference type="InterPro" id="IPR023213">
    <property type="entry name" value="CAT-like_dom_sf"/>
</dbReference>
<dbReference type="PANTHER" id="PTHR45527:SF1">
    <property type="entry name" value="FATTY ACID SYNTHASE"/>
    <property type="match status" value="1"/>
</dbReference>
<dbReference type="Proteomes" id="UP000315751">
    <property type="component" value="Unassembled WGS sequence"/>
</dbReference>
<dbReference type="RefSeq" id="WP_186455990.1">
    <property type="nucleotide sequence ID" value="NZ_VITR01000015.1"/>
</dbReference>
<evidence type="ECO:0000313" key="5">
    <source>
        <dbReference type="Proteomes" id="UP000315751"/>
    </source>
</evidence>
<dbReference type="SUPFAM" id="SSF52777">
    <property type="entry name" value="CoA-dependent acyltransferases"/>
    <property type="match status" value="3"/>
</dbReference>
<keyword evidence="1" id="KW-0596">Phosphopantetheine</keyword>
<dbReference type="InterPro" id="IPR001242">
    <property type="entry name" value="Condensation_dom"/>
</dbReference>
<protein>
    <submittedName>
        <fullName evidence="4">Amino acid adenylation domain-containing protein</fullName>
    </submittedName>
</protein>
<comment type="caution">
    <text evidence="4">The sequence shown here is derived from an EMBL/GenBank/DDBJ whole genome shotgun (WGS) entry which is preliminary data.</text>
</comment>
<accession>A0A560GTB6</accession>
<dbReference type="SUPFAM" id="SSF47336">
    <property type="entry name" value="ACP-like"/>
    <property type="match status" value="1"/>
</dbReference>
<dbReference type="GO" id="GO:0009239">
    <property type="term" value="P:enterobactin biosynthetic process"/>
    <property type="evidence" value="ECO:0007669"/>
    <property type="project" value="TreeGrafter"/>
</dbReference>
<dbReference type="GO" id="GO:0009366">
    <property type="term" value="C:enterobactin synthetase complex"/>
    <property type="evidence" value="ECO:0007669"/>
    <property type="project" value="TreeGrafter"/>
</dbReference>
<dbReference type="InterPro" id="IPR036736">
    <property type="entry name" value="ACP-like_sf"/>
</dbReference>
<dbReference type="InterPro" id="IPR009081">
    <property type="entry name" value="PP-bd_ACP"/>
</dbReference>
<evidence type="ECO:0000259" key="3">
    <source>
        <dbReference type="PROSITE" id="PS50075"/>
    </source>
</evidence>
<dbReference type="GO" id="GO:0031177">
    <property type="term" value="F:phosphopantetheine binding"/>
    <property type="evidence" value="ECO:0007669"/>
    <property type="project" value="InterPro"/>
</dbReference>
<dbReference type="Pfam" id="PF00668">
    <property type="entry name" value="Condensation"/>
    <property type="match status" value="1"/>
</dbReference>
<dbReference type="InterPro" id="IPR000873">
    <property type="entry name" value="AMP-dep_synth/lig_dom"/>
</dbReference>
<dbReference type="Gene3D" id="3.30.300.30">
    <property type="match status" value="1"/>
</dbReference>
<dbReference type="PROSITE" id="PS50075">
    <property type="entry name" value="CARRIER"/>
    <property type="match status" value="1"/>
</dbReference>
<dbReference type="Gene3D" id="2.30.38.10">
    <property type="entry name" value="Luciferase, Domain 3"/>
    <property type="match status" value="1"/>
</dbReference>
<keyword evidence="5" id="KW-1185">Reference proteome</keyword>
<dbReference type="Pfam" id="PF00550">
    <property type="entry name" value="PP-binding"/>
    <property type="match status" value="1"/>
</dbReference>
<dbReference type="SUPFAM" id="SSF56801">
    <property type="entry name" value="Acetyl-CoA synthetase-like"/>
    <property type="match status" value="1"/>
</dbReference>
<dbReference type="Gene3D" id="3.30.559.30">
    <property type="entry name" value="Nonribosomal peptide synthetase, condensation domain"/>
    <property type="match status" value="2"/>
</dbReference>
<sequence>MYADDIAAPSAPSAAVPHPQGVRLSSAQQQAWFLERLVPDTVAYNFQARFTITGPLDVAALTGALADLIIRHEILRTVFLEGEDTPYQVVQAPWLPELPMVDLAGVPEGMRDSYAELLIETEIRKRIDVGRLPLVRWLLVRQAPDRHLLLHIEHHLVHDGWSYRLFMRELAALYSARVRGGGVDAELTNDLDATLGEVTQFADYCRWEGAWLDSAEGRGQRAFWRDRLAGWPAYGHSLVAGVAERRQALTFSGASQSFPIPGATLGALVDLATATRTTLFELMLTIFGALVRERRGLDRVIIGTAIANRDQPETQTVIGMLVNMLPLRLQGDGSLSDLLAATREEVRAAFLNGRIPVSTMVEDLQPARVANALPYIQTSFSFHNSMTRDLAFHGLTVEVTEGVSNGSAKFDLNVIVVFDDEANPRRGGRVLAEYAHDLAPAGDIQAFFEDFLAIAARWAATPHLDLARLRAGGSSAVSGRDVDLAYWRRALADLEDARLAGPAYHTARASGHRARLSQSLPKTPHAPDLLAAYALVLARHTGGDDVLFGYRPEGRAEALPLRLRVDEDQSWTALKGHAASTAASGLAHGDLPLAILAEAVADGRDGGLFQTALVMGAGGAPSTALELCVAGDRLTLDYDDGLLTEAQVARLGASLVQVLAAAQPEAPLTDIPSMDAAERDRVLTWSTGATPAFPDRTVHGQFEYWAARQPDAVALRHGGVRKPATVSYGALDQAAARIAAGLRLRGVEPGDTVGIAASRSPALIAALLGILKAGAAYVPFETDFPAERQRLILVESRARLVLTDAPDAITAGLDLPVVVIDPLLSEAPPARTDGAASAIRSPEAGPADRAYIMFTSGSTGTPKGVHSTHEAVVSLVCDTDYLAVAPTDRLMAFAPLSFDASTFEMWAALLNGASLLLPPVRTGLDELAELVAAEKVSILWMTTALFKELVEAHPATVAATRWAMTGGDIVPPDSVRALFAAPGACRLMVAYGPTEATTFTTCHEITRDAPLGDRVSIGRPIAHTNLYLLDRRGRLVPPGVPGEIAIGGRRVSGAYIDRPALTAERFIPNPFIPGDTLFRSGDVGIWAEDGTLDFQGRTDDQVKIRGFRVEPGEVEAVLRRLDGVRDATVIAHRTPRDKRLVGFVVPQAGADLTEASLRAALRATLPDYMVPARFLLVEALPLQTTGKLDKRRLNRLADEAASDGGTPDTAPSSLEPMVAGVWREILGLAAVAPEDDFFALGGHSLAAMRIMSRLSREVGRRLPLSLLFEGPTVRALAAAIDARRSA</sequence>
<name>A0A560GTB6_9PROT</name>
<evidence type="ECO:0000313" key="4">
    <source>
        <dbReference type="EMBL" id="TWB37257.1"/>
    </source>
</evidence>
<dbReference type="FunFam" id="3.30.300.30:FF:000010">
    <property type="entry name" value="Enterobactin synthetase component F"/>
    <property type="match status" value="1"/>
</dbReference>
<dbReference type="GO" id="GO:0043041">
    <property type="term" value="P:amino acid activation for nonribosomal peptide biosynthetic process"/>
    <property type="evidence" value="ECO:0007669"/>
    <property type="project" value="TreeGrafter"/>
</dbReference>
<organism evidence="4 5">
    <name type="scientific">Nitrospirillum amazonense</name>
    <dbReference type="NCBI Taxonomy" id="28077"/>
    <lineage>
        <taxon>Bacteria</taxon>
        <taxon>Pseudomonadati</taxon>
        <taxon>Pseudomonadota</taxon>
        <taxon>Alphaproteobacteria</taxon>
        <taxon>Rhodospirillales</taxon>
        <taxon>Azospirillaceae</taxon>
        <taxon>Nitrospirillum</taxon>
    </lineage>
</organism>
<dbReference type="NCBIfam" id="TIGR01733">
    <property type="entry name" value="AA-adenyl-dom"/>
    <property type="match status" value="1"/>
</dbReference>
<evidence type="ECO:0000256" key="2">
    <source>
        <dbReference type="ARBA" id="ARBA00022553"/>
    </source>
</evidence>
<dbReference type="PANTHER" id="PTHR45527">
    <property type="entry name" value="NONRIBOSOMAL PEPTIDE SYNTHETASE"/>
    <property type="match status" value="1"/>
</dbReference>
<dbReference type="InterPro" id="IPR020806">
    <property type="entry name" value="PKS_PP-bd"/>
</dbReference>
<dbReference type="Pfam" id="PF00501">
    <property type="entry name" value="AMP-binding"/>
    <property type="match status" value="1"/>
</dbReference>
<dbReference type="GO" id="GO:0005829">
    <property type="term" value="C:cytosol"/>
    <property type="evidence" value="ECO:0007669"/>
    <property type="project" value="TreeGrafter"/>
</dbReference>
<reference evidence="4 5" key="1">
    <citation type="submission" date="2019-06" db="EMBL/GenBank/DDBJ databases">
        <title>Genomic Encyclopedia of Type Strains, Phase IV (KMG-V): Genome sequencing to study the core and pangenomes of soil and plant-associated prokaryotes.</title>
        <authorList>
            <person name="Whitman W."/>
        </authorList>
    </citation>
    <scope>NUCLEOTIDE SEQUENCE [LARGE SCALE GENOMIC DNA]</scope>
    <source>
        <strain evidence="4 5">BR 11622</strain>
    </source>
</reference>
<evidence type="ECO:0000256" key="1">
    <source>
        <dbReference type="ARBA" id="ARBA00022450"/>
    </source>
</evidence>
<dbReference type="Gene3D" id="3.40.50.980">
    <property type="match status" value="2"/>
</dbReference>
<proteinExistence type="predicted"/>
<dbReference type="PROSITE" id="PS00455">
    <property type="entry name" value="AMP_BINDING"/>
    <property type="match status" value="1"/>
</dbReference>
<gene>
    <name evidence="4" type="ORF">FBZ90_11570</name>
</gene>
<dbReference type="Gene3D" id="3.30.559.10">
    <property type="entry name" value="Chloramphenicol acetyltransferase-like domain"/>
    <property type="match status" value="1"/>
</dbReference>
<keyword evidence="2" id="KW-0597">Phosphoprotein</keyword>
<feature type="domain" description="Carrier" evidence="3">
    <location>
        <begin position="1209"/>
        <end position="1284"/>
    </location>
</feature>
<dbReference type="CDD" id="cd19531">
    <property type="entry name" value="LCL_NRPS-like"/>
    <property type="match status" value="1"/>
</dbReference>